<evidence type="ECO:0000313" key="9">
    <source>
        <dbReference type="EMBL" id="AJD90569.1"/>
    </source>
</evidence>
<dbReference type="PANTHER" id="PTHR43570">
    <property type="entry name" value="ALDEHYDE DEHYDROGENASE"/>
    <property type="match status" value="1"/>
</dbReference>
<proteinExistence type="inferred from homology"/>
<dbReference type="GO" id="GO:0006081">
    <property type="term" value="P:aldehyde metabolic process"/>
    <property type="evidence" value="ECO:0007669"/>
    <property type="project" value="InterPro"/>
</dbReference>
<dbReference type="CDD" id="cd07136">
    <property type="entry name" value="ALDH_YwdH-P39616"/>
    <property type="match status" value="1"/>
</dbReference>
<keyword evidence="2 4" id="KW-0560">Oxidoreductase</keyword>
<evidence type="ECO:0000256" key="3">
    <source>
        <dbReference type="ARBA" id="ARBA00023027"/>
    </source>
</evidence>
<accession>A0A0B5AR50</accession>
<dbReference type="InterPro" id="IPR029510">
    <property type="entry name" value="Ald_DH_CS_GLU"/>
</dbReference>
<dbReference type="InterPro" id="IPR016163">
    <property type="entry name" value="Ald_DH_C"/>
</dbReference>
<reference evidence="9 10" key="1">
    <citation type="submission" date="2014-08" db="EMBL/GenBank/DDBJ databases">
        <title>Complete genome of a marine bacteria Jeotgalibacillus malaysiensis.</title>
        <authorList>
            <person name="Yaakop A.S."/>
            <person name="Chan K.-G."/>
            <person name="Goh K.M."/>
        </authorList>
    </citation>
    <scope>NUCLEOTIDE SEQUENCE [LARGE SCALE GENOMIC DNA]</scope>
    <source>
        <strain evidence="9 10">D5</strain>
    </source>
</reference>
<dbReference type="Gene3D" id="3.40.605.10">
    <property type="entry name" value="Aldehyde Dehydrogenase, Chain A, domain 1"/>
    <property type="match status" value="1"/>
</dbReference>
<dbReference type="PROSITE" id="PS00070">
    <property type="entry name" value="ALDEHYDE_DEHYDR_CYS"/>
    <property type="match status" value="1"/>
</dbReference>
<feature type="active site" evidence="5">
    <location>
        <position position="249"/>
    </location>
</feature>
<dbReference type="GO" id="GO:0004029">
    <property type="term" value="F:aldehyde dehydrogenase (NAD+) activity"/>
    <property type="evidence" value="ECO:0007669"/>
    <property type="project" value="TreeGrafter"/>
</dbReference>
<dbReference type="FunFam" id="3.40.309.10:FF:000003">
    <property type="entry name" value="Aldehyde dehydrogenase"/>
    <property type="match status" value="1"/>
</dbReference>
<dbReference type="STRING" id="1508404.JMA_12520"/>
<dbReference type="GO" id="GO:0005737">
    <property type="term" value="C:cytoplasm"/>
    <property type="evidence" value="ECO:0007669"/>
    <property type="project" value="TreeGrafter"/>
</dbReference>
<protein>
    <recommendedName>
        <fullName evidence="4">Aldehyde dehydrogenase</fullName>
    </recommendedName>
</protein>
<dbReference type="InterPro" id="IPR016160">
    <property type="entry name" value="Ald_DH_CS_CYS"/>
</dbReference>
<dbReference type="OrthoDB" id="9762913at2"/>
<keyword evidence="3" id="KW-0520">NAD</keyword>
<feature type="domain" description="Aldehyde dehydrogenase" evidence="8">
    <location>
        <begin position="4"/>
        <end position="434"/>
    </location>
</feature>
<dbReference type="HOGENOM" id="CLU_005391_3_1_9"/>
<comment type="similarity">
    <text evidence="1 4 7">Belongs to the aldehyde dehydrogenase family.</text>
</comment>
<dbReference type="EMBL" id="CP009416">
    <property type="protein sequence ID" value="AJD90569.1"/>
    <property type="molecule type" value="Genomic_DNA"/>
</dbReference>
<dbReference type="Proteomes" id="UP000031449">
    <property type="component" value="Chromosome"/>
</dbReference>
<evidence type="ECO:0000256" key="5">
    <source>
        <dbReference type="PIRSR" id="PIRSR036492-1"/>
    </source>
</evidence>
<gene>
    <name evidence="9" type="ORF">JMA_12520</name>
</gene>
<keyword evidence="10" id="KW-1185">Reference proteome</keyword>
<dbReference type="Pfam" id="PF00171">
    <property type="entry name" value="Aldedh"/>
    <property type="match status" value="1"/>
</dbReference>
<dbReference type="PROSITE" id="PS00687">
    <property type="entry name" value="ALDEHYDE_DEHYDR_GLU"/>
    <property type="match status" value="1"/>
</dbReference>
<evidence type="ECO:0000256" key="1">
    <source>
        <dbReference type="ARBA" id="ARBA00009986"/>
    </source>
</evidence>
<evidence type="ECO:0000256" key="7">
    <source>
        <dbReference type="RuleBase" id="RU003345"/>
    </source>
</evidence>
<evidence type="ECO:0000259" key="8">
    <source>
        <dbReference type="Pfam" id="PF00171"/>
    </source>
</evidence>
<dbReference type="InterPro" id="IPR016162">
    <property type="entry name" value="Ald_DH_N"/>
</dbReference>
<name>A0A0B5AR50_9BACL</name>
<dbReference type="AlphaFoldDB" id="A0A0B5AR50"/>
<dbReference type="InterPro" id="IPR012394">
    <property type="entry name" value="Aldehyde_DH_NAD(P)"/>
</dbReference>
<dbReference type="Gene3D" id="3.40.309.10">
    <property type="entry name" value="Aldehyde Dehydrogenase, Chain A, domain 2"/>
    <property type="match status" value="1"/>
</dbReference>
<evidence type="ECO:0000256" key="2">
    <source>
        <dbReference type="ARBA" id="ARBA00023002"/>
    </source>
</evidence>
<dbReference type="SUPFAM" id="SSF53720">
    <property type="entry name" value="ALDH-like"/>
    <property type="match status" value="1"/>
</dbReference>
<dbReference type="BioCyc" id="JESP1508404:G14D9-10487-MONOMER"/>
<sequence>MDIQTKEDVQKIIDRQKTFFQSGVTKDVKFRISQLKRLQRVIKEHEKDILKALHKDLGKNEFEGYVTEIGFTLKSIKTMIKNVKQWSEPEKVKTPVFQMPSKSFILKEPYGSVLIIGPFNYPFQLLVEPLIGAMAAGNCAVLKPSESTPETAKVVKRMIEDNFDPAYLSVVEGEKEETSLLINAPFDYMFFTGSVPVGKIVMEAASKNLVPHTLELGGKSPTIVDETADLDKAARRIMWGKLINSGQTCIAPDYLVVHESVKDQLVEKLKETVQEFYGQDIQQNDEYGRIVNEKHFDRLQDIIKRDQDLIVYGGQTDRDDKFIEPTILDGADWSSAAMEDEIFGPVLPVLTYQNLDDAINMINEHPKPLALYVFTENSHTENQVLGRISFGGGCVNDTLSHVSNENLPFGGVGHSGVNAYHGKHSFDTFTHRKSMMKKSTKVDVKLAFPPYKTSLDTIKRLLG</sequence>
<evidence type="ECO:0000256" key="4">
    <source>
        <dbReference type="PIRNR" id="PIRNR036492"/>
    </source>
</evidence>
<evidence type="ECO:0000256" key="6">
    <source>
        <dbReference type="PROSITE-ProRule" id="PRU10007"/>
    </source>
</evidence>
<dbReference type="PANTHER" id="PTHR43570:SF16">
    <property type="entry name" value="ALDEHYDE DEHYDROGENASE TYPE III, ISOFORM Q"/>
    <property type="match status" value="1"/>
</dbReference>
<feature type="active site" evidence="5 6">
    <location>
        <position position="215"/>
    </location>
</feature>
<dbReference type="InterPro" id="IPR015590">
    <property type="entry name" value="Aldehyde_DH_dom"/>
</dbReference>
<dbReference type="FunFam" id="3.40.605.10:FF:000004">
    <property type="entry name" value="Aldehyde dehydrogenase"/>
    <property type="match status" value="1"/>
</dbReference>
<dbReference type="KEGG" id="jeo:JMA_12520"/>
<dbReference type="PIRSF" id="PIRSF036492">
    <property type="entry name" value="ALDH"/>
    <property type="match status" value="1"/>
</dbReference>
<dbReference type="InterPro" id="IPR016161">
    <property type="entry name" value="Ald_DH/histidinol_DH"/>
</dbReference>
<evidence type="ECO:0000313" key="10">
    <source>
        <dbReference type="Proteomes" id="UP000031449"/>
    </source>
</evidence>
<organism evidence="9 10">
    <name type="scientific">Jeotgalibacillus malaysiensis</name>
    <dbReference type="NCBI Taxonomy" id="1508404"/>
    <lineage>
        <taxon>Bacteria</taxon>
        <taxon>Bacillati</taxon>
        <taxon>Bacillota</taxon>
        <taxon>Bacilli</taxon>
        <taxon>Bacillales</taxon>
        <taxon>Caryophanaceae</taxon>
        <taxon>Jeotgalibacillus</taxon>
    </lineage>
</organism>